<feature type="region of interest" description="Disordered" evidence="1">
    <location>
        <begin position="1"/>
        <end position="24"/>
    </location>
</feature>
<dbReference type="EMBL" id="JANPWB010000015">
    <property type="protein sequence ID" value="KAJ1091767.1"/>
    <property type="molecule type" value="Genomic_DNA"/>
</dbReference>
<comment type="caution">
    <text evidence="2">The sequence shown here is derived from an EMBL/GenBank/DDBJ whole genome shotgun (WGS) entry which is preliminary data.</text>
</comment>
<accession>A0AAV7LJN7</accession>
<evidence type="ECO:0000313" key="2">
    <source>
        <dbReference type="EMBL" id="KAJ1091767.1"/>
    </source>
</evidence>
<reference evidence="2" key="1">
    <citation type="journal article" date="2022" name="bioRxiv">
        <title>Sequencing and chromosome-scale assembly of the giantPleurodeles waltlgenome.</title>
        <authorList>
            <person name="Brown T."/>
            <person name="Elewa A."/>
            <person name="Iarovenko S."/>
            <person name="Subramanian E."/>
            <person name="Araus A.J."/>
            <person name="Petzold A."/>
            <person name="Susuki M."/>
            <person name="Suzuki K.-i.T."/>
            <person name="Hayashi T."/>
            <person name="Toyoda A."/>
            <person name="Oliveira C."/>
            <person name="Osipova E."/>
            <person name="Leigh N.D."/>
            <person name="Simon A."/>
            <person name="Yun M.H."/>
        </authorList>
    </citation>
    <scope>NUCLEOTIDE SEQUENCE</scope>
    <source>
        <strain evidence="2">20211129_DDA</strain>
        <tissue evidence="2">Liver</tissue>
    </source>
</reference>
<protein>
    <submittedName>
        <fullName evidence="2">Uncharacterized protein</fullName>
    </submittedName>
</protein>
<feature type="compositionally biased region" description="Polar residues" evidence="1">
    <location>
        <begin position="7"/>
        <end position="21"/>
    </location>
</feature>
<organism evidence="2 3">
    <name type="scientific">Pleurodeles waltl</name>
    <name type="common">Iberian ribbed newt</name>
    <dbReference type="NCBI Taxonomy" id="8319"/>
    <lineage>
        <taxon>Eukaryota</taxon>
        <taxon>Metazoa</taxon>
        <taxon>Chordata</taxon>
        <taxon>Craniata</taxon>
        <taxon>Vertebrata</taxon>
        <taxon>Euteleostomi</taxon>
        <taxon>Amphibia</taxon>
        <taxon>Batrachia</taxon>
        <taxon>Caudata</taxon>
        <taxon>Salamandroidea</taxon>
        <taxon>Salamandridae</taxon>
        <taxon>Pleurodelinae</taxon>
        <taxon>Pleurodeles</taxon>
    </lineage>
</organism>
<feature type="region of interest" description="Disordered" evidence="1">
    <location>
        <begin position="70"/>
        <end position="101"/>
    </location>
</feature>
<name>A0AAV7LJN7_PLEWA</name>
<keyword evidence="3" id="KW-1185">Reference proteome</keyword>
<dbReference type="AlphaFoldDB" id="A0AAV7LJN7"/>
<feature type="region of interest" description="Disordered" evidence="1">
    <location>
        <begin position="36"/>
        <end position="56"/>
    </location>
</feature>
<evidence type="ECO:0000256" key="1">
    <source>
        <dbReference type="SAM" id="MobiDB-lite"/>
    </source>
</evidence>
<gene>
    <name evidence="2" type="ORF">NDU88_004884</name>
</gene>
<sequence>MLRRTAAGQTRNSSPWLQITSGPRPCRSVTLLQEQSRSAGVCSAARPQRQPGPIRRHRAEAVWRMVAGRHVTPGTDAEEGHRSKEEKPVPRLQDTIDLGME</sequence>
<evidence type="ECO:0000313" key="3">
    <source>
        <dbReference type="Proteomes" id="UP001066276"/>
    </source>
</evidence>
<proteinExistence type="predicted"/>
<dbReference type="Proteomes" id="UP001066276">
    <property type="component" value="Chromosome 11"/>
</dbReference>
<feature type="compositionally biased region" description="Basic and acidic residues" evidence="1">
    <location>
        <begin position="78"/>
        <end position="89"/>
    </location>
</feature>